<comment type="caution">
    <text evidence="1">The sequence shown here is derived from an EMBL/GenBank/DDBJ whole genome shotgun (WGS) entry which is preliminary data.</text>
</comment>
<dbReference type="Proteomes" id="UP000177583">
    <property type="component" value="Unassembled WGS sequence"/>
</dbReference>
<evidence type="ECO:0000313" key="2">
    <source>
        <dbReference type="Proteomes" id="UP000177583"/>
    </source>
</evidence>
<name>A0A1F6GZ75_9PROT</name>
<sequence length="197" mass="21514">MLLKDLKKLVLRAFPGLGGYQHLYYAKVQKVYEAAGKHSKATPYACCDVQLLAGDFTALPGLNTLTQIPLHRVSRHIFDPPRPGDLCLLAFPYWRMNQAVLLALMPEGQEVQQKSGVLRLEGADQIEIGSGEDFAVLANKLCDLLTGIMDAIELLGQAGNLGSPLANLATVQQNLANLKNNYDLIKSNVKLGKTTQK</sequence>
<gene>
    <name evidence="1" type="ORF">A2557_02385</name>
</gene>
<organism evidence="1 2">
    <name type="scientific">Candidatus Lambdaproteobacteria bacterium RIFOXYD2_FULL_56_26</name>
    <dbReference type="NCBI Taxonomy" id="1817773"/>
    <lineage>
        <taxon>Bacteria</taxon>
        <taxon>Pseudomonadati</taxon>
        <taxon>Pseudomonadota</taxon>
        <taxon>Candidatus Lambdaproteobacteria</taxon>
    </lineage>
</organism>
<protein>
    <submittedName>
        <fullName evidence="1">Uncharacterized protein</fullName>
    </submittedName>
</protein>
<reference evidence="1 2" key="1">
    <citation type="journal article" date="2016" name="Nat. Commun.">
        <title>Thousands of microbial genomes shed light on interconnected biogeochemical processes in an aquifer system.</title>
        <authorList>
            <person name="Anantharaman K."/>
            <person name="Brown C.T."/>
            <person name="Hug L.A."/>
            <person name="Sharon I."/>
            <person name="Castelle C.J."/>
            <person name="Probst A.J."/>
            <person name="Thomas B.C."/>
            <person name="Singh A."/>
            <person name="Wilkins M.J."/>
            <person name="Karaoz U."/>
            <person name="Brodie E.L."/>
            <person name="Williams K.H."/>
            <person name="Hubbard S.S."/>
            <person name="Banfield J.F."/>
        </authorList>
    </citation>
    <scope>NUCLEOTIDE SEQUENCE [LARGE SCALE GENOMIC DNA]</scope>
</reference>
<accession>A0A1F6GZ75</accession>
<dbReference type="AlphaFoldDB" id="A0A1F6GZ75"/>
<evidence type="ECO:0000313" key="1">
    <source>
        <dbReference type="EMBL" id="OGH03351.1"/>
    </source>
</evidence>
<dbReference type="EMBL" id="MFNF01000017">
    <property type="protein sequence ID" value="OGH03351.1"/>
    <property type="molecule type" value="Genomic_DNA"/>
</dbReference>
<proteinExistence type="predicted"/>